<dbReference type="RefSeq" id="WP_380972980.1">
    <property type="nucleotide sequence ID" value="NZ_JBHTEF010000001.1"/>
</dbReference>
<evidence type="ECO:0000313" key="3">
    <source>
        <dbReference type="EMBL" id="MFC7580685.1"/>
    </source>
</evidence>
<dbReference type="Gene3D" id="3.30.230.30">
    <property type="entry name" value="Impact, N-terminal domain"/>
    <property type="match status" value="1"/>
</dbReference>
<proteinExistence type="inferred from homology"/>
<comment type="caution">
    <text evidence="3">The sequence shown here is derived from an EMBL/GenBank/DDBJ whole genome shotgun (WGS) entry which is preliminary data.</text>
</comment>
<accession>A0ABW2SLB3</accession>
<reference evidence="4" key="1">
    <citation type="journal article" date="2019" name="Int. J. Syst. Evol. Microbiol.">
        <title>The Global Catalogue of Microorganisms (GCM) 10K type strain sequencing project: providing services to taxonomists for standard genome sequencing and annotation.</title>
        <authorList>
            <consortium name="The Broad Institute Genomics Platform"/>
            <consortium name="The Broad Institute Genome Sequencing Center for Infectious Disease"/>
            <person name="Wu L."/>
            <person name="Ma J."/>
        </authorList>
    </citation>
    <scope>NUCLEOTIDE SEQUENCE [LARGE SCALE GENOMIC DNA]</scope>
    <source>
        <strain evidence="4">CCUG 56698</strain>
    </source>
</reference>
<sequence length="229" mass="23558">MASLTTLRAGTQLTHEIEVRRSRFAATLARTDTVDQARALADSVRAASPGARHHCTAWIVAQEDAQPAAHSSDDGEPAGTAGTPMLDVLRSSGLCNVTAVVTRWFGGILLGTGGLVRAYSSSVSEALARAPKVLLLDLPVVVARLSPAQAGRVEAELRSSGARILDVAWGQDVVLRAAPGGGAPGSSGRPVDEDGAALRARILELTGGEARCALGERAVCEVDAAAPRP</sequence>
<dbReference type="Proteomes" id="UP001596527">
    <property type="component" value="Unassembled WGS sequence"/>
</dbReference>
<dbReference type="InterPro" id="IPR001498">
    <property type="entry name" value="Impact_N"/>
</dbReference>
<dbReference type="PANTHER" id="PTHR16301">
    <property type="entry name" value="IMPACT-RELATED"/>
    <property type="match status" value="1"/>
</dbReference>
<gene>
    <name evidence="3" type="ORF">ACFQWG_05615</name>
</gene>
<dbReference type="InterPro" id="IPR020568">
    <property type="entry name" value="Ribosomal_Su5_D2-typ_SF"/>
</dbReference>
<name>A0ABW2SLB3_9ACTO</name>
<evidence type="ECO:0000313" key="4">
    <source>
        <dbReference type="Proteomes" id="UP001596527"/>
    </source>
</evidence>
<comment type="similarity">
    <text evidence="1">Belongs to the IMPACT family.</text>
</comment>
<organism evidence="3 4">
    <name type="scientific">Schaalia naturae</name>
    <dbReference type="NCBI Taxonomy" id="635203"/>
    <lineage>
        <taxon>Bacteria</taxon>
        <taxon>Bacillati</taxon>
        <taxon>Actinomycetota</taxon>
        <taxon>Actinomycetes</taxon>
        <taxon>Actinomycetales</taxon>
        <taxon>Actinomycetaceae</taxon>
        <taxon>Schaalia</taxon>
    </lineage>
</organism>
<dbReference type="InterPro" id="IPR020569">
    <property type="entry name" value="UPF0029_Impact_CS"/>
</dbReference>
<evidence type="ECO:0000256" key="1">
    <source>
        <dbReference type="ARBA" id="ARBA00007665"/>
    </source>
</evidence>
<dbReference type="InterPro" id="IPR036956">
    <property type="entry name" value="Impact_N_sf"/>
</dbReference>
<evidence type="ECO:0000259" key="2">
    <source>
        <dbReference type="Pfam" id="PF01205"/>
    </source>
</evidence>
<feature type="domain" description="Impact N-terminal" evidence="2">
    <location>
        <begin position="20"/>
        <end position="127"/>
    </location>
</feature>
<keyword evidence="4" id="KW-1185">Reference proteome</keyword>
<dbReference type="InterPro" id="IPR023582">
    <property type="entry name" value="Impact"/>
</dbReference>
<dbReference type="EMBL" id="JBHTEF010000001">
    <property type="protein sequence ID" value="MFC7580685.1"/>
    <property type="molecule type" value="Genomic_DNA"/>
</dbReference>
<dbReference type="Pfam" id="PF01205">
    <property type="entry name" value="Impact_N"/>
    <property type="match status" value="1"/>
</dbReference>
<dbReference type="PROSITE" id="PS00910">
    <property type="entry name" value="UPF0029"/>
    <property type="match status" value="1"/>
</dbReference>
<dbReference type="PANTHER" id="PTHR16301:SF20">
    <property type="entry name" value="IMPACT FAMILY MEMBER YIGZ"/>
    <property type="match status" value="1"/>
</dbReference>
<protein>
    <submittedName>
        <fullName evidence="3">IMPACT family protein</fullName>
    </submittedName>
</protein>
<dbReference type="SUPFAM" id="SSF54211">
    <property type="entry name" value="Ribosomal protein S5 domain 2-like"/>
    <property type="match status" value="1"/>
</dbReference>